<dbReference type="PANTHER" id="PTHR35558">
    <property type="entry name" value="SGNH_HYDRO DOMAIN-CONTAINING PROTEIN"/>
    <property type="match status" value="1"/>
</dbReference>
<dbReference type="EMBL" id="CAJPWZ010000520">
    <property type="protein sequence ID" value="CAG2195450.1"/>
    <property type="molecule type" value="Genomic_DNA"/>
</dbReference>
<name>A0A8S3QLL8_MYTED</name>
<gene>
    <name evidence="1" type="ORF">MEDL_10414</name>
</gene>
<dbReference type="AlphaFoldDB" id="A0A8S3QLL8"/>
<dbReference type="Proteomes" id="UP000683360">
    <property type="component" value="Unassembled WGS sequence"/>
</dbReference>
<dbReference type="OrthoDB" id="10035003at2759"/>
<evidence type="ECO:0000313" key="2">
    <source>
        <dbReference type="Proteomes" id="UP000683360"/>
    </source>
</evidence>
<dbReference type="PANTHER" id="PTHR35558:SF1">
    <property type="entry name" value="ENDONUCLEASE_EXONUCLEASE_PHOSPHATASE DOMAIN-CONTAINING PROTEIN"/>
    <property type="match status" value="1"/>
</dbReference>
<proteinExistence type="predicted"/>
<comment type="caution">
    <text evidence="1">The sequence shown here is derived from an EMBL/GenBank/DDBJ whole genome shotgun (WGS) entry which is preliminary data.</text>
</comment>
<evidence type="ECO:0000313" key="1">
    <source>
        <dbReference type="EMBL" id="CAG2195450.1"/>
    </source>
</evidence>
<reference evidence="1" key="1">
    <citation type="submission" date="2021-03" db="EMBL/GenBank/DDBJ databases">
        <authorList>
            <person name="Bekaert M."/>
        </authorList>
    </citation>
    <scope>NUCLEOTIDE SEQUENCE</scope>
</reference>
<keyword evidence="2" id="KW-1185">Reference proteome</keyword>
<organism evidence="1 2">
    <name type="scientific">Mytilus edulis</name>
    <name type="common">Blue mussel</name>
    <dbReference type="NCBI Taxonomy" id="6550"/>
    <lineage>
        <taxon>Eukaryota</taxon>
        <taxon>Metazoa</taxon>
        <taxon>Spiralia</taxon>
        <taxon>Lophotrochozoa</taxon>
        <taxon>Mollusca</taxon>
        <taxon>Bivalvia</taxon>
        <taxon>Autobranchia</taxon>
        <taxon>Pteriomorphia</taxon>
        <taxon>Mytilida</taxon>
        <taxon>Mytiloidea</taxon>
        <taxon>Mytilidae</taxon>
        <taxon>Mytilinae</taxon>
        <taxon>Mytilus</taxon>
    </lineage>
</organism>
<accession>A0A8S3QLL8</accession>
<protein>
    <submittedName>
        <fullName evidence="1">Uncharacterized protein</fullName>
    </submittedName>
</protein>
<sequence length="334" mass="36511">MAPRGNQNINAAGSHSTQVMVNASADEIIASNQNQSDRAELDPVTVAIPGPSSSRVSMSSTDSQRPELYDVATTIHRRADDNDSSIVSQVEMVPSIQDSHGSHSASNEISLVNHIPESIPSIFDPIGAHIPLKIKEKIWRGEFIHLGLLLKSAAVLGSDSTLDGDFVLKGGALTVVNKKPDSLNNIEIWTSAFMIYMAILLEKWPMKAQEYLKYMQSIRLASSREFSGSNSTTIGGITCYACGLGDGDSPAKHLSDCTNIQTCQLGEFCYLEHIYDMEKGTDSYVGGCRAHNICHLQTCVKDQLTRREDHSQIVLCSECCSSSYCNGKLCNRRY</sequence>